<evidence type="ECO:0000259" key="12">
    <source>
        <dbReference type="Pfam" id="PF11861"/>
    </source>
</evidence>
<dbReference type="InterPro" id="IPR024576">
    <property type="entry name" value="rRNA_MeTfrase_Spb1_DUF3381"/>
</dbReference>
<evidence type="ECO:0000256" key="3">
    <source>
        <dbReference type="ARBA" id="ARBA00022552"/>
    </source>
</evidence>
<feature type="compositionally biased region" description="Basic and acidic residues" evidence="9">
    <location>
        <begin position="360"/>
        <end position="369"/>
    </location>
</feature>
<feature type="binding site" evidence="8">
    <location>
        <position position="76"/>
    </location>
    <ligand>
        <name>S-adenosyl-L-methionine</name>
        <dbReference type="ChEBI" id="CHEBI:59789"/>
    </ligand>
</feature>
<evidence type="ECO:0000313" key="13">
    <source>
        <dbReference type="EMBL" id="KAK0643094.1"/>
    </source>
</evidence>
<dbReference type="Pfam" id="PF07780">
    <property type="entry name" value="Spb1_C"/>
    <property type="match status" value="1"/>
</dbReference>
<feature type="region of interest" description="Disordered" evidence="9">
    <location>
        <begin position="436"/>
        <end position="468"/>
    </location>
</feature>
<dbReference type="GO" id="GO:0000463">
    <property type="term" value="P:maturation of LSU-rRNA from tricistronic rRNA transcript (SSU-rRNA, 5.8S rRNA, LSU-rRNA)"/>
    <property type="evidence" value="ECO:0007669"/>
    <property type="project" value="TreeGrafter"/>
</dbReference>
<evidence type="ECO:0000256" key="7">
    <source>
        <dbReference type="ARBA" id="ARBA00023242"/>
    </source>
</evidence>
<dbReference type="GO" id="GO:0000466">
    <property type="term" value="P:maturation of 5.8S rRNA from tricistronic rRNA transcript (SSU-rRNA, 5.8S rRNA, LSU-rRNA)"/>
    <property type="evidence" value="ECO:0007669"/>
    <property type="project" value="TreeGrafter"/>
</dbReference>
<feature type="region of interest" description="Disordered" evidence="9">
    <location>
        <begin position="574"/>
        <end position="652"/>
    </location>
</feature>
<dbReference type="InterPro" id="IPR002877">
    <property type="entry name" value="RNA_MeTrfase_FtsJ_dom"/>
</dbReference>
<dbReference type="Proteomes" id="UP001174936">
    <property type="component" value="Unassembled WGS sequence"/>
</dbReference>
<evidence type="ECO:0000256" key="9">
    <source>
        <dbReference type="SAM" id="MobiDB-lite"/>
    </source>
</evidence>
<dbReference type="GO" id="GO:0016435">
    <property type="term" value="F:rRNA (guanine) methyltransferase activity"/>
    <property type="evidence" value="ECO:0007669"/>
    <property type="project" value="TreeGrafter"/>
</dbReference>
<dbReference type="Gene3D" id="3.40.50.150">
    <property type="entry name" value="Vaccinia Virus protein VP39"/>
    <property type="match status" value="1"/>
</dbReference>
<comment type="caution">
    <text evidence="13">The sequence shown here is derived from an EMBL/GenBank/DDBJ whole genome shotgun (WGS) entry which is preliminary data.</text>
</comment>
<keyword evidence="4 8" id="KW-0489">Methyltransferase</keyword>
<dbReference type="InterPro" id="IPR050082">
    <property type="entry name" value="RNA_methyltr_RlmE"/>
</dbReference>
<evidence type="ECO:0000256" key="1">
    <source>
        <dbReference type="ARBA" id="ARBA00004604"/>
    </source>
</evidence>
<dbReference type="FunFam" id="3.40.50.150:FF:000004">
    <property type="entry name" value="AdoMet-dependent rRNA methyltransferase SPB1"/>
    <property type="match status" value="1"/>
</dbReference>
<dbReference type="EMBL" id="JAULSV010000005">
    <property type="protein sequence ID" value="KAK0643094.1"/>
    <property type="molecule type" value="Genomic_DNA"/>
</dbReference>
<dbReference type="PANTHER" id="PTHR10920:SF13">
    <property type="entry name" value="PRE-RRNA 2'-O-RIBOSE RNA METHYLTRANSFERASE FTSJ3"/>
    <property type="match status" value="1"/>
</dbReference>
<feature type="region of interest" description="Disordered" evidence="9">
    <location>
        <begin position="360"/>
        <end position="385"/>
    </location>
</feature>
<feature type="compositionally biased region" description="Basic and acidic residues" evidence="9">
    <location>
        <begin position="643"/>
        <end position="652"/>
    </location>
</feature>
<proteinExistence type="inferred from homology"/>
<accession>A0AA39XZC6</accession>
<feature type="binding site" evidence="8">
    <location>
        <position position="117"/>
    </location>
    <ligand>
        <name>S-adenosyl-L-methionine</name>
        <dbReference type="ChEBI" id="CHEBI:59789"/>
    </ligand>
</feature>
<keyword evidence="7 8" id="KW-0539">Nucleus</keyword>
<evidence type="ECO:0000256" key="6">
    <source>
        <dbReference type="ARBA" id="ARBA00022691"/>
    </source>
</evidence>
<sequence>MAIQKKHGKGRLDKWYKLAKEKGYRARAAFKLIQLNKKYGFLEKSKVVLDLCAAPGSWCQVAAETMPANSIIIGVDLSPIKPIPKVITFQSDITTEKCRATIRGHLKTWKADTVLHDGAPNVGTAWVQDSFNQAELVLHSLKLATEFLVEGGTFVTKVFRSKDYNPLLWVFNQLFAKVEATKPPSSRNVSAEIFVVCRGFKAPKRIDPKLLDPRSVFEDLADPTPNNEAKVYNPEVKKRKRDGYEEGDYIQFKEIPASEFIQTVDPIAILGQYNKLGFDQPKNGDVALAALDKLPETTEEIRNCCADLKVLGRKEFKLLLKWRMKVREIFGFPTKKAAQEAAEEVAEVEPMDEELQIQEDLQKLKEKESSKKKRERRRENEKKQKEIVRMQMNMTAPMDIGMEQEGPRGEGAMFRLKGIDQTPALSRLAKGKMIVVKEAPKKDHDSGLGSSGETDDESDEDGDLLETELDALYDEYRVRKMEADAKYRAKKARQEHDDDEWEGVSADEKGDSDDEELEGFEESSDEDDDEPAERKTAGKPLLRDLDDAPSDANGLSKRAANFFKQGIFQDIEGLLDFSEEEENEDEDMANAAAAPKPQEAPVTATKSKKSKAKAAPPSKEAEDEEDCGFEVVKKDEDEDWEEAEKRTKDGRPNIDIITAEAMTLAQQLASGEKTSYDLVDDGFTKHAFRDRDGLPEWFLDDEGKHDKPHRPITKAAAAAIKEKMRAYNARPIKKVAEARARKKFKQAQKLEKLKKKADIVAGDEGMSEKDKATSIAKLISAAGRKQKRQPIKVVKAAGTNRGISGRPKGVKGRYKMVDPRMKKEMRALKRVSKRKSR</sequence>
<reference evidence="13" key="1">
    <citation type="submission" date="2023-06" db="EMBL/GenBank/DDBJ databases">
        <title>Genome-scale phylogeny and comparative genomics of the fungal order Sordariales.</title>
        <authorList>
            <consortium name="Lawrence Berkeley National Laboratory"/>
            <person name="Hensen N."/>
            <person name="Bonometti L."/>
            <person name="Westerberg I."/>
            <person name="Brannstrom I.O."/>
            <person name="Guillou S."/>
            <person name="Cros-Aarteil S."/>
            <person name="Calhoun S."/>
            <person name="Haridas S."/>
            <person name="Kuo A."/>
            <person name="Mondo S."/>
            <person name="Pangilinan J."/>
            <person name="Riley R."/>
            <person name="Labutti K."/>
            <person name="Andreopoulos B."/>
            <person name="Lipzen A."/>
            <person name="Chen C."/>
            <person name="Yanf M."/>
            <person name="Daum C."/>
            <person name="Ng V."/>
            <person name="Clum A."/>
            <person name="Steindorff A."/>
            <person name="Ohm R."/>
            <person name="Martin F."/>
            <person name="Silar P."/>
            <person name="Natvig D."/>
            <person name="Lalanne C."/>
            <person name="Gautier V."/>
            <person name="Ament-Velasquez S.L."/>
            <person name="Kruys A."/>
            <person name="Hutchinson M.I."/>
            <person name="Powell A.J."/>
            <person name="Barry K."/>
            <person name="Miller A.N."/>
            <person name="Grigoriev I.V."/>
            <person name="Debuchy R."/>
            <person name="Gladieux P."/>
            <person name="Thoren M.H."/>
            <person name="Johannesson H."/>
        </authorList>
    </citation>
    <scope>NUCLEOTIDE SEQUENCE</scope>
    <source>
        <strain evidence="13">SMH2532-1</strain>
    </source>
</reference>
<dbReference type="AlphaFoldDB" id="A0AA39XZC6"/>
<evidence type="ECO:0000256" key="2">
    <source>
        <dbReference type="ARBA" id="ARBA00022517"/>
    </source>
</evidence>
<dbReference type="HAMAP" id="MF_03163">
    <property type="entry name" value="RNA_methyltr_E_SPB1"/>
    <property type="match status" value="1"/>
</dbReference>
<feature type="compositionally biased region" description="Acidic residues" evidence="9">
    <location>
        <begin position="453"/>
        <end position="468"/>
    </location>
</feature>
<dbReference type="InterPro" id="IPR028589">
    <property type="entry name" value="SPB1-like"/>
</dbReference>
<feature type="compositionally biased region" description="Acidic residues" evidence="9">
    <location>
        <begin position="510"/>
        <end position="531"/>
    </location>
</feature>
<feature type="domain" description="Ribosomal RNA methyltransferase SPB1-like C-terminal" evidence="11">
    <location>
        <begin position="623"/>
        <end position="833"/>
    </location>
</feature>
<evidence type="ECO:0000259" key="10">
    <source>
        <dbReference type="Pfam" id="PF01728"/>
    </source>
</evidence>
<comment type="subcellular location">
    <subcellularLocation>
        <location evidence="1 8">Nucleus</location>
        <location evidence="1 8">Nucleolus</location>
    </subcellularLocation>
</comment>
<dbReference type="InterPro" id="IPR012920">
    <property type="entry name" value="rRNA_MeTfrase_SPB1-like_C"/>
</dbReference>
<feature type="compositionally biased region" description="Basic and acidic residues" evidence="9">
    <location>
        <begin position="484"/>
        <end position="496"/>
    </location>
</feature>
<feature type="active site" description="Proton acceptor" evidence="8">
    <location>
        <position position="157"/>
    </location>
</feature>
<dbReference type="SUPFAM" id="SSF53335">
    <property type="entry name" value="S-adenosyl-L-methionine-dependent methyltransferases"/>
    <property type="match status" value="1"/>
</dbReference>
<gene>
    <name evidence="13" type="ORF">B0T16DRAFT_459279</name>
</gene>
<keyword evidence="2 8" id="KW-0690">Ribosome biogenesis</keyword>
<name>A0AA39XZC6_9PEZI</name>
<feature type="binding site" evidence="8">
    <location>
        <position position="58"/>
    </location>
    <ligand>
        <name>S-adenosyl-L-methionine</name>
        <dbReference type="ChEBI" id="CHEBI:59789"/>
    </ligand>
</feature>
<evidence type="ECO:0000313" key="14">
    <source>
        <dbReference type="Proteomes" id="UP001174936"/>
    </source>
</evidence>
<dbReference type="Pfam" id="PF01728">
    <property type="entry name" value="FtsJ"/>
    <property type="match status" value="1"/>
</dbReference>
<evidence type="ECO:0000256" key="5">
    <source>
        <dbReference type="ARBA" id="ARBA00022679"/>
    </source>
</evidence>
<evidence type="ECO:0000256" key="8">
    <source>
        <dbReference type="HAMAP-Rule" id="MF_03163"/>
    </source>
</evidence>
<keyword evidence="5 8" id="KW-0808">Transferase</keyword>
<evidence type="ECO:0000259" key="11">
    <source>
        <dbReference type="Pfam" id="PF07780"/>
    </source>
</evidence>
<feature type="domain" description="Ribosomal RNA methyltransferase FtsJ" evidence="10">
    <location>
        <begin position="24"/>
        <end position="200"/>
    </location>
</feature>
<keyword evidence="3 8" id="KW-0698">rRNA processing</keyword>
<feature type="region of interest" description="Disordered" evidence="9">
    <location>
        <begin position="484"/>
        <end position="554"/>
    </location>
</feature>
<keyword evidence="6 8" id="KW-0949">S-adenosyl-L-methionine</keyword>
<dbReference type="PANTHER" id="PTHR10920">
    <property type="entry name" value="RIBOSOMAL RNA METHYLTRANSFERASE"/>
    <property type="match status" value="1"/>
</dbReference>
<feature type="domain" description="DUF3381" evidence="12">
    <location>
        <begin position="234"/>
        <end position="389"/>
    </location>
</feature>
<feature type="compositionally biased region" description="Acidic residues" evidence="9">
    <location>
        <begin position="577"/>
        <end position="588"/>
    </location>
</feature>
<dbReference type="GO" id="GO:0005730">
    <property type="term" value="C:nucleolus"/>
    <property type="evidence" value="ECO:0007669"/>
    <property type="project" value="UniProtKB-SubCell"/>
</dbReference>
<organism evidence="13 14">
    <name type="scientific">Cercophora newfieldiana</name>
    <dbReference type="NCBI Taxonomy" id="92897"/>
    <lineage>
        <taxon>Eukaryota</taxon>
        <taxon>Fungi</taxon>
        <taxon>Dikarya</taxon>
        <taxon>Ascomycota</taxon>
        <taxon>Pezizomycotina</taxon>
        <taxon>Sordariomycetes</taxon>
        <taxon>Sordariomycetidae</taxon>
        <taxon>Sordariales</taxon>
        <taxon>Lasiosphaeriaceae</taxon>
        <taxon>Cercophora</taxon>
    </lineage>
</organism>
<dbReference type="InterPro" id="IPR015507">
    <property type="entry name" value="rRNA-MeTfrase_E"/>
</dbReference>
<dbReference type="GO" id="GO:0008650">
    <property type="term" value="F:rRNA (uridine-2'-O-)-methyltransferase activity"/>
    <property type="evidence" value="ECO:0007669"/>
    <property type="project" value="TreeGrafter"/>
</dbReference>
<dbReference type="InterPro" id="IPR029063">
    <property type="entry name" value="SAM-dependent_MTases_sf"/>
</dbReference>
<dbReference type="Pfam" id="PF11861">
    <property type="entry name" value="DUF3381"/>
    <property type="match status" value="1"/>
</dbReference>
<protein>
    <submittedName>
        <fullName evidence="13">Spb1 C-terminal domain-containing protein</fullName>
    </submittedName>
</protein>
<comment type="similarity">
    <text evidence="8">Belongs to the class I-like SAM-binding methyltransferase superfamily. RNA methyltransferase RlmE family. SPB1 subfamily.</text>
</comment>
<feature type="binding site" evidence="8">
    <location>
        <position position="92"/>
    </location>
    <ligand>
        <name>S-adenosyl-L-methionine</name>
        <dbReference type="ChEBI" id="CHEBI:59789"/>
    </ligand>
</feature>
<feature type="compositionally biased region" description="Basic and acidic residues" evidence="9">
    <location>
        <begin position="532"/>
        <end position="546"/>
    </location>
</feature>
<dbReference type="GO" id="GO:0030687">
    <property type="term" value="C:preribosome, large subunit precursor"/>
    <property type="evidence" value="ECO:0007669"/>
    <property type="project" value="TreeGrafter"/>
</dbReference>
<keyword evidence="14" id="KW-1185">Reference proteome</keyword>
<feature type="binding site" evidence="8">
    <location>
        <position position="56"/>
    </location>
    <ligand>
        <name>S-adenosyl-L-methionine</name>
        <dbReference type="ChEBI" id="CHEBI:59789"/>
    </ligand>
</feature>
<dbReference type="HAMAP" id="MF_01547">
    <property type="entry name" value="RNA_methyltr_E"/>
    <property type="match status" value="1"/>
</dbReference>
<evidence type="ECO:0000256" key="4">
    <source>
        <dbReference type="ARBA" id="ARBA00022603"/>
    </source>
</evidence>
<feature type="region of interest" description="Disordered" evidence="9">
    <location>
        <begin position="797"/>
        <end position="822"/>
    </location>
</feature>